<gene>
    <name evidence="2" type="ORF">V3851_14095</name>
</gene>
<dbReference type="EMBL" id="JAZHPZ010000006">
    <property type="protein sequence ID" value="MEF2966968.1"/>
    <property type="molecule type" value="Genomic_DNA"/>
</dbReference>
<feature type="transmembrane region" description="Helical" evidence="1">
    <location>
        <begin position="41"/>
        <end position="60"/>
    </location>
</feature>
<dbReference type="InterPro" id="IPR049971">
    <property type="entry name" value="CLC_0170-like"/>
</dbReference>
<feature type="transmembrane region" description="Helical" evidence="1">
    <location>
        <begin position="6"/>
        <end position="29"/>
    </location>
</feature>
<proteinExistence type="predicted"/>
<organism evidence="2 3">
    <name type="scientific">Paenibacillus haidiansis</name>
    <dbReference type="NCBI Taxonomy" id="1574488"/>
    <lineage>
        <taxon>Bacteria</taxon>
        <taxon>Bacillati</taxon>
        <taxon>Bacillota</taxon>
        <taxon>Bacilli</taxon>
        <taxon>Bacillales</taxon>
        <taxon>Paenibacillaceae</taxon>
        <taxon>Paenibacillus</taxon>
    </lineage>
</organism>
<sequence>MTRVIFFVMLMCFCSSFILLAIDGKIYSVERKNREKAYSRVFGWIHLSAALLLLAAFIWLY</sequence>
<evidence type="ECO:0000256" key="1">
    <source>
        <dbReference type="SAM" id="Phobius"/>
    </source>
</evidence>
<keyword evidence="1" id="KW-0472">Membrane</keyword>
<protein>
    <submittedName>
        <fullName evidence="2">CLC_0170 family protein</fullName>
    </submittedName>
</protein>
<dbReference type="RefSeq" id="WP_331847190.1">
    <property type="nucleotide sequence ID" value="NZ_JAZHPZ010000006.1"/>
</dbReference>
<keyword evidence="3" id="KW-1185">Reference proteome</keyword>
<dbReference type="NCBIfam" id="NF042414">
    <property type="entry name" value="CLC_0170_fam"/>
    <property type="match status" value="1"/>
</dbReference>
<reference evidence="2 3" key="1">
    <citation type="submission" date="2024-02" db="EMBL/GenBank/DDBJ databases">
        <title>A nitrogen-fixing paenibacillus bacterium.</title>
        <authorList>
            <person name="Zhang W.L."/>
            <person name="Chen S.F."/>
        </authorList>
    </citation>
    <scope>NUCLEOTIDE SEQUENCE [LARGE SCALE GENOMIC DNA]</scope>
    <source>
        <strain evidence="2 3">M1</strain>
    </source>
</reference>
<comment type="caution">
    <text evidence="2">The sequence shown here is derived from an EMBL/GenBank/DDBJ whole genome shotgun (WGS) entry which is preliminary data.</text>
</comment>
<keyword evidence="1" id="KW-1133">Transmembrane helix</keyword>
<keyword evidence="1" id="KW-0812">Transmembrane</keyword>
<name>A0ABU7VT85_9BACL</name>
<evidence type="ECO:0000313" key="2">
    <source>
        <dbReference type="EMBL" id="MEF2966968.1"/>
    </source>
</evidence>
<evidence type="ECO:0000313" key="3">
    <source>
        <dbReference type="Proteomes" id="UP001306950"/>
    </source>
</evidence>
<accession>A0ABU7VT85</accession>
<dbReference type="Proteomes" id="UP001306950">
    <property type="component" value="Unassembled WGS sequence"/>
</dbReference>